<keyword evidence="6" id="KW-0418">Kinase</keyword>
<dbReference type="InterPro" id="IPR005814">
    <property type="entry name" value="Aminotrans_3"/>
</dbReference>
<dbReference type="EMBL" id="JACHEU010000001">
    <property type="protein sequence ID" value="MBB6011953.1"/>
    <property type="molecule type" value="Genomic_DNA"/>
</dbReference>
<dbReference type="GO" id="GO:0008483">
    <property type="term" value="F:transaminase activity"/>
    <property type="evidence" value="ECO:0007669"/>
    <property type="project" value="UniProtKB-KW"/>
</dbReference>
<dbReference type="SUPFAM" id="SSF51261">
    <property type="entry name" value="Duplicated hybrid motif"/>
    <property type="match status" value="1"/>
</dbReference>
<dbReference type="PANTHER" id="PTHR45688">
    <property type="match status" value="1"/>
</dbReference>
<feature type="domain" description="M23ase beta-sheet core" evidence="4">
    <location>
        <begin position="431"/>
        <end position="528"/>
    </location>
</feature>
<evidence type="ECO:0000259" key="4">
    <source>
        <dbReference type="Pfam" id="PF01551"/>
    </source>
</evidence>
<dbReference type="Gene3D" id="3.90.1150.10">
    <property type="entry name" value="Aspartate Aminotransferase, domain 1"/>
    <property type="match status" value="1"/>
</dbReference>
<dbReference type="SUPFAM" id="SSF56112">
    <property type="entry name" value="Protein kinase-like (PK-like)"/>
    <property type="match status" value="1"/>
</dbReference>
<reference evidence="6 7" key="1">
    <citation type="submission" date="2020-08" db="EMBL/GenBank/DDBJ databases">
        <title>Genomic Encyclopedia of Type Strains, Phase IV (KMG-IV): sequencing the most valuable type-strain genomes for metagenomic binning, comparative biology and taxonomic classification.</title>
        <authorList>
            <person name="Goeker M."/>
        </authorList>
    </citation>
    <scope>NUCLEOTIDE SEQUENCE [LARGE SCALE GENOMIC DNA]</scope>
    <source>
        <strain evidence="6 7">DSM 11099</strain>
    </source>
</reference>
<dbReference type="InterPro" id="IPR011009">
    <property type="entry name" value="Kinase-like_dom_sf"/>
</dbReference>
<dbReference type="InterPro" id="IPR002575">
    <property type="entry name" value="Aminoglycoside_PTrfase"/>
</dbReference>
<keyword evidence="6" id="KW-0032">Aminotransferase</keyword>
<protein>
    <submittedName>
        <fullName evidence="6">4-aminobutyrate aminotransferase-like enzyme/Ser/Thr protein kinase RdoA (MazF antagonist)</fullName>
    </submittedName>
</protein>
<dbReference type="Pfam" id="PF00202">
    <property type="entry name" value="Aminotran_3"/>
    <property type="match status" value="1"/>
</dbReference>
<comment type="cofactor">
    <cofactor evidence="1">
        <name>pyridoxal 5'-phosphate</name>
        <dbReference type="ChEBI" id="CHEBI:597326"/>
    </cofactor>
</comment>
<feature type="domain" description="Aminoglycoside phosphotransferase" evidence="5">
    <location>
        <begin position="28"/>
        <end position="263"/>
    </location>
</feature>
<dbReference type="InterPro" id="IPR016047">
    <property type="entry name" value="M23ase_b-sheet_dom"/>
</dbReference>
<dbReference type="RefSeq" id="WP_210307222.1">
    <property type="nucleotide sequence ID" value="NZ_JACHEU010000001.1"/>
</dbReference>
<evidence type="ECO:0000259" key="5">
    <source>
        <dbReference type="Pfam" id="PF01636"/>
    </source>
</evidence>
<dbReference type="SUPFAM" id="SSF53383">
    <property type="entry name" value="PLP-dependent transferases"/>
    <property type="match status" value="1"/>
</dbReference>
<gene>
    <name evidence="6" type="ORF">HNR59_001298</name>
</gene>
<dbReference type="Pfam" id="PF01551">
    <property type="entry name" value="Peptidase_M23"/>
    <property type="match status" value="1"/>
</dbReference>
<keyword evidence="7" id="KW-1185">Reference proteome</keyword>
<evidence type="ECO:0000256" key="3">
    <source>
        <dbReference type="ARBA" id="ARBA00022898"/>
    </source>
</evidence>
<dbReference type="InterPro" id="IPR049704">
    <property type="entry name" value="Aminotrans_3_PPA_site"/>
</dbReference>
<organism evidence="6 7">
    <name type="scientific">Aquamicrobium lusatiense</name>
    <dbReference type="NCBI Taxonomy" id="89772"/>
    <lineage>
        <taxon>Bacteria</taxon>
        <taxon>Pseudomonadati</taxon>
        <taxon>Pseudomonadota</taxon>
        <taxon>Alphaproteobacteria</taxon>
        <taxon>Hyphomicrobiales</taxon>
        <taxon>Phyllobacteriaceae</taxon>
        <taxon>Aquamicrobium</taxon>
    </lineage>
</organism>
<dbReference type="AlphaFoldDB" id="A0A7W9S2Z7"/>
<dbReference type="Proteomes" id="UP000533306">
    <property type="component" value="Unassembled WGS sequence"/>
</dbReference>
<dbReference type="CDD" id="cd00610">
    <property type="entry name" value="OAT_like"/>
    <property type="match status" value="1"/>
</dbReference>
<evidence type="ECO:0000313" key="7">
    <source>
        <dbReference type="Proteomes" id="UP000533306"/>
    </source>
</evidence>
<dbReference type="InterPro" id="IPR015424">
    <property type="entry name" value="PyrdxlP-dep_Trfase"/>
</dbReference>
<evidence type="ECO:0000313" key="6">
    <source>
        <dbReference type="EMBL" id="MBB6011953.1"/>
    </source>
</evidence>
<dbReference type="CDD" id="cd12797">
    <property type="entry name" value="M23_peptidase"/>
    <property type="match status" value="1"/>
</dbReference>
<dbReference type="GO" id="GO:0016301">
    <property type="term" value="F:kinase activity"/>
    <property type="evidence" value="ECO:0007669"/>
    <property type="project" value="UniProtKB-KW"/>
</dbReference>
<keyword evidence="3" id="KW-0663">Pyridoxal phosphate</keyword>
<comment type="similarity">
    <text evidence="2">Belongs to the class-III pyridoxal-phosphate-dependent aminotransferase family.</text>
</comment>
<evidence type="ECO:0000256" key="1">
    <source>
        <dbReference type="ARBA" id="ARBA00001933"/>
    </source>
</evidence>
<evidence type="ECO:0000256" key="2">
    <source>
        <dbReference type="ARBA" id="ARBA00008954"/>
    </source>
</evidence>
<comment type="caution">
    <text evidence="6">The sequence shown here is derived from an EMBL/GenBank/DDBJ whole genome shotgun (WGS) entry which is preliminary data.</text>
</comment>
<proteinExistence type="inferred from homology"/>
<dbReference type="Gene3D" id="3.90.1200.10">
    <property type="match status" value="1"/>
</dbReference>
<dbReference type="InterPro" id="IPR011055">
    <property type="entry name" value="Dup_hybrid_motif"/>
</dbReference>
<name>A0A7W9S2Z7_9HYPH</name>
<dbReference type="GO" id="GO:0030170">
    <property type="term" value="F:pyridoxal phosphate binding"/>
    <property type="evidence" value="ECO:0007669"/>
    <property type="project" value="InterPro"/>
</dbReference>
<keyword evidence="6" id="KW-0808">Transferase</keyword>
<dbReference type="Pfam" id="PF01636">
    <property type="entry name" value="APH"/>
    <property type="match status" value="1"/>
</dbReference>
<dbReference type="Gene3D" id="3.40.640.10">
    <property type="entry name" value="Type I PLP-dependent aspartate aminotransferase-like (Major domain)"/>
    <property type="match status" value="1"/>
</dbReference>
<dbReference type="Gene3D" id="2.70.70.10">
    <property type="entry name" value="Glucose Permease (Domain IIA)"/>
    <property type="match status" value="1"/>
</dbReference>
<dbReference type="PANTHER" id="PTHR45688:SF13">
    <property type="entry name" value="ALANINE--GLYOXYLATE AMINOTRANSFERASE 2-LIKE"/>
    <property type="match status" value="1"/>
</dbReference>
<dbReference type="NCBIfam" id="NF004799">
    <property type="entry name" value="PRK06148.1"/>
    <property type="match status" value="1"/>
</dbReference>
<sequence>MNDQAMGQEWLPGATGQFALTGPLRRLGGEHDLNFRGPTADGDIIVKAMRPQADASLVERQCAAIAFARTADPGLPLPQILPFPDGRLWQMVEDERGQPRLVWVQRALPGIAMGELGPQSPILLSQLGKMTARLDRALAGFALGPAQEAAKWDLMKAGWIASHPDVLGDGPRRALVEAILADYERVFPRLAALPVQPLHNDLNDYNILIEPGLTEPSKISGLIDFGDMTVAPRVCGLAIAGAYAILDHEKPEEALAALVTGYHGVVPLAAGEIDLIWPLLRMRLAVSVVNSAIESASKPDDPYVTISQAPAWRLLENAAIDGSLMGARLRAACGLPVTEGSERVMAWLDARRGSFAPVMGTGLDEAEVASLSVEDVIVPENPFSLRPDEARCLTGHADDRIRLGRYAEPRLIYTDHAFRKGPWKASNRRTIHMAVDIFAPAGQAVHAPLAGRVAMVEYRASPLDYGGVAILEHRTDEGDIFYALYGHLDPAICESLRVGDEIAAGAAFAALGAPEGNGGWEPHLHFQLALTLDGMGHDWPGVADPDDWTLWQAICPNPAALLNLPDDRVACTVIDTDALLAERKARFGSNLKLSYRQPVTLLRGWRHHLFDQWGRPYLDAYNNVPHVGHAHPRIRAVACDQLARMNSNTRYLHPAQTALAERLTARLPKELEICFFVNSGSEANELALRLARAASGGYDMVTPDHGYHGNTTGAIDISAYKFNKPGMHGRRPWVRLVDVADDYRGRFRRDDPDRAARYAAQVDEALAEIGRNGGRLAGFIAETFPSVGGQIIPPEGYLAEIYRRIRAAGGICIADEVQTGLGRLGDYYFGFEQQKVRPDIVVLGKPLGNGHPVGAVITTREIAARFAEGPEYFSTFGGSNLSCRIASEVLDIVEDEGLQENARLMGNRLLSGMRELGGRHEIVGDVRGIGLFTGLDLVTDRERRAPGTDLAYYVMNRLRDMRILVGREGPADNILKIRPPLTIGADDIDMLLDRLDLCLREAGAVLRATRP</sequence>
<accession>A0A7W9S2Z7</accession>
<dbReference type="InterPro" id="IPR015422">
    <property type="entry name" value="PyrdxlP-dep_Trfase_small"/>
</dbReference>
<dbReference type="InterPro" id="IPR015421">
    <property type="entry name" value="PyrdxlP-dep_Trfase_major"/>
</dbReference>
<dbReference type="PROSITE" id="PS00600">
    <property type="entry name" value="AA_TRANSFER_CLASS_3"/>
    <property type="match status" value="1"/>
</dbReference>